<feature type="domain" description="Bacterioopsin transcriptional activator GAF and HTH associated" evidence="1">
    <location>
        <begin position="19"/>
        <end position="103"/>
    </location>
</feature>
<dbReference type="RefSeq" id="WP_368410902.1">
    <property type="nucleotide sequence ID" value="NZ_CP119993.1"/>
</dbReference>
<reference evidence="2 3" key="1">
    <citation type="journal article" date="2019" name="Int. J. Syst. Evol. Microbiol.">
        <title>The Global Catalogue of Microorganisms (GCM) 10K type strain sequencing project: providing services to taxonomists for standard genome sequencing and annotation.</title>
        <authorList>
            <consortium name="The Broad Institute Genomics Platform"/>
            <consortium name="The Broad Institute Genome Sequencing Center for Infectious Disease"/>
            <person name="Wu L."/>
            <person name="Ma J."/>
        </authorList>
    </citation>
    <scope>NUCLEOTIDE SEQUENCE [LARGE SCALE GENOMIC DNA]</scope>
    <source>
        <strain evidence="2 3">PSR21</strain>
    </source>
</reference>
<comment type="caution">
    <text evidence="2">The sequence shown here is derived from an EMBL/GenBank/DDBJ whole genome shotgun (WGS) entry which is preliminary data.</text>
</comment>
<evidence type="ECO:0000313" key="3">
    <source>
        <dbReference type="Proteomes" id="UP001596547"/>
    </source>
</evidence>
<dbReference type="GeneID" id="91975998"/>
<evidence type="ECO:0000259" key="1">
    <source>
        <dbReference type="Pfam" id="PF15915"/>
    </source>
</evidence>
<evidence type="ECO:0000313" key="2">
    <source>
        <dbReference type="EMBL" id="MFC7319030.1"/>
    </source>
</evidence>
<dbReference type="Proteomes" id="UP001596547">
    <property type="component" value="Unassembled WGS sequence"/>
</dbReference>
<organism evidence="2 3">
    <name type="scientific">Halomarina halobia</name>
    <dbReference type="NCBI Taxonomy" id="3033386"/>
    <lineage>
        <taxon>Archaea</taxon>
        <taxon>Methanobacteriati</taxon>
        <taxon>Methanobacteriota</taxon>
        <taxon>Stenosarchaea group</taxon>
        <taxon>Halobacteria</taxon>
        <taxon>Halobacteriales</taxon>
        <taxon>Natronomonadaceae</taxon>
        <taxon>Halomarina</taxon>
    </lineage>
</organism>
<keyword evidence="3" id="KW-1185">Reference proteome</keyword>
<accession>A0ABD6AER2</accession>
<dbReference type="EMBL" id="JBHTBF010000003">
    <property type="protein sequence ID" value="MFC7319030.1"/>
    <property type="molecule type" value="Genomic_DNA"/>
</dbReference>
<name>A0ABD6AER2_9EURY</name>
<protein>
    <submittedName>
        <fullName evidence="2">Bacterio-opsin activator domain-containing protein</fullName>
    </submittedName>
</protein>
<gene>
    <name evidence="2" type="ORF">ACFQPE_19855</name>
</gene>
<sequence length="120" mass="13155">MATIVTGTLPAEEFALRDSLATLPDVEFEVEQIVESGENAVMPVLWVRGAAPDVVDETFERDPSVTDPSLLLDLDGDLFYRMEWIYRVQLVFQILTDSEATVTAAYGAGDMVPANILSDS</sequence>
<dbReference type="Pfam" id="PF15915">
    <property type="entry name" value="BAT"/>
    <property type="match status" value="1"/>
</dbReference>
<proteinExistence type="predicted"/>
<dbReference type="AlphaFoldDB" id="A0ABD6AER2"/>
<dbReference type="InterPro" id="IPR031803">
    <property type="entry name" value="BAT_GAF/HTH-assoc"/>
</dbReference>